<dbReference type="AlphaFoldDB" id="A0A5N5LPN4"/>
<comment type="caution">
    <text evidence="1">The sequence shown here is derived from an EMBL/GenBank/DDBJ whole genome shotgun (WGS) entry which is preliminary data.</text>
</comment>
<reference evidence="2" key="1">
    <citation type="journal article" date="2019" name="Gigascience">
        <title>De novo genome assembly of the endangered Acer yangbiense, a plant species with extremely small populations endemic to Yunnan Province, China.</title>
        <authorList>
            <person name="Yang J."/>
            <person name="Wariss H.M."/>
            <person name="Tao L."/>
            <person name="Zhang R."/>
            <person name="Yun Q."/>
            <person name="Hollingsworth P."/>
            <person name="Dao Z."/>
            <person name="Luo G."/>
            <person name="Guo H."/>
            <person name="Ma Y."/>
            <person name="Sun W."/>
        </authorList>
    </citation>
    <scope>NUCLEOTIDE SEQUENCE [LARGE SCALE GENOMIC DNA]</scope>
    <source>
        <strain evidence="2">cv. br00</strain>
    </source>
</reference>
<keyword evidence="2" id="KW-1185">Reference proteome</keyword>
<evidence type="ECO:0000313" key="1">
    <source>
        <dbReference type="EMBL" id="KAB5544707.1"/>
    </source>
</evidence>
<name>A0A5N5LPN4_9ROSI</name>
<organism evidence="1 2">
    <name type="scientific">Salix brachista</name>
    <dbReference type="NCBI Taxonomy" id="2182728"/>
    <lineage>
        <taxon>Eukaryota</taxon>
        <taxon>Viridiplantae</taxon>
        <taxon>Streptophyta</taxon>
        <taxon>Embryophyta</taxon>
        <taxon>Tracheophyta</taxon>
        <taxon>Spermatophyta</taxon>
        <taxon>Magnoliopsida</taxon>
        <taxon>eudicotyledons</taxon>
        <taxon>Gunneridae</taxon>
        <taxon>Pentapetalae</taxon>
        <taxon>rosids</taxon>
        <taxon>fabids</taxon>
        <taxon>Malpighiales</taxon>
        <taxon>Salicaceae</taxon>
        <taxon>Saliceae</taxon>
        <taxon>Salix</taxon>
    </lineage>
</organism>
<protein>
    <submittedName>
        <fullName evidence="1">Uncharacterized protein</fullName>
    </submittedName>
</protein>
<sequence length="128" mass="14407">MMMITSIQIFEEEGPVTDCSVVAVLGLLNELSTAHMDPFGPCFSYFWSFGAERPISATTRPEFIPQEPFSYIPTGSSPEEPSINDDGLCSEFLLSEECLIRRSMGLYLHTRYYRNRFSTCDMSSIAPP</sequence>
<dbReference type="EMBL" id="VDCV01000008">
    <property type="protein sequence ID" value="KAB5544707.1"/>
    <property type="molecule type" value="Genomic_DNA"/>
</dbReference>
<gene>
    <name evidence="1" type="ORF">DKX38_012819</name>
</gene>
<proteinExistence type="predicted"/>
<evidence type="ECO:0000313" key="2">
    <source>
        <dbReference type="Proteomes" id="UP000326939"/>
    </source>
</evidence>
<accession>A0A5N5LPN4</accession>
<dbReference type="Proteomes" id="UP000326939">
    <property type="component" value="Chromosome 8"/>
</dbReference>